<dbReference type="EMBL" id="UIDG01000050">
    <property type="protein sequence ID" value="SUS04738.1"/>
    <property type="molecule type" value="Genomic_DNA"/>
</dbReference>
<gene>
    <name evidence="1" type="ORF">DF3PB_1430001</name>
</gene>
<proteinExistence type="predicted"/>
<accession>A0A380TAD2</accession>
<name>A0A380TAD2_9ZZZZ</name>
<protein>
    <submittedName>
        <fullName evidence="1">Uncharacterized protein</fullName>
    </submittedName>
</protein>
<dbReference type="AlphaFoldDB" id="A0A380TAD2"/>
<organism evidence="1">
    <name type="scientific">metagenome</name>
    <dbReference type="NCBI Taxonomy" id="256318"/>
    <lineage>
        <taxon>unclassified sequences</taxon>
        <taxon>metagenomes</taxon>
    </lineage>
</organism>
<sequence length="45" mass="4714">MSNSVALRELAPTFDKTINSVCNSFYSPALAAKVNRPGFAGGSHS</sequence>
<reference evidence="1" key="1">
    <citation type="submission" date="2018-07" db="EMBL/GenBank/DDBJ databases">
        <authorList>
            <person name="Quirk P.G."/>
            <person name="Krulwich T.A."/>
        </authorList>
    </citation>
    <scope>NUCLEOTIDE SEQUENCE</scope>
</reference>
<evidence type="ECO:0000313" key="1">
    <source>
        <dbReference type="EMBL" id="SUS04738.1"/>
    </source>
</evidence>